<dbReference type="SUPFAM" id="SSF51069">
    <property type="entry name" value="Carbonic anhydrase"/>
    <property type="match status" value="1"/>
</dbReference>
<keyword evidence="2" id="KW-0732">Signal</keyword>
<reference evidence="4" key="2">
    <citation type="submission" date="2025-08" db="UniProtKB">
        <authorList>
            <consortium name="Ensembl"/>
        </authorList>
    </citation>
    <scope>IDENTIFICATION</scope>
    <source>
        <strain evidence="4">Isolate ISIS603380</strain>
    </source>
</reference>
<accession>G3ULW7</accession>
<dbReference type="InParanoid" id="G3ULW7"/>
<dbReference type="PANTHER" id="PTHR18952">
    <property type="entry name" value="CARBONIC ANHYDRASE"/>
    <property type="match status" value="1"/>
</dbReference>
<name>G3ULW7_LOXAF</name>
<keyword evidence="5" id="KW-1185">Reference proteome</keyword>
<comment type="similarity">
    <text evidence="1">Belongs to the alpha-carbonic anhydrase family.</text>
</comment>
<protein>
    <recommendedName>
        <fullName evidence="3">Alpha-carbonic anhydrase domain-containing protein</fullName>
    </recommendedName>
</protein>
<evidence type="ECO:0000256" key="2">
    <source>
        <dbReference type="SAM" id="SignalP"/>
    </source>
</evidence>
<feature type="domain" description="Alpha-carbonic anhydrase" evidence="3">
    <location>
        <begin position="23"/>
        <end position="290"/>
    </location>
</feature>
<dbReference type="InterPro" id="IPR023561">
    <property type="entry name" value="Carbonic_anhydrase_a-class"/>
</dbReference>
<dbReference type="GO" id="GO:0005886">
    <property type="term" value="C:plasma membrane"/>
    <property type="evidence" value="ECO:0007669"/>
    <property type="project" value="TreeGrafter"/>
</dbReference>
<dbReference type="Gene3D" id="3.10.200.10">
    <property type="entry name" value="Alpha carbonic anhydrase"/>
    <property type="match status" value="1"/>
</dbReference>
<dbReference type="PANTHER" id="PTHR18952:SF134">
    <property type="entry name" value="CARBONIC ANHYDRASE 15"/>
    <property type="match status" value="1"/>
</dbReference>
<reference evidence="4" key="3">
    <citation type="submission" date="2025-09" db="UniProtKB">
        <authorList>
            <consortium name="Ensembl"/>
        </authorList>
    </citation>
    <scope>IDENTIFICATION</scope>
    <source>
        <strain evidence="4">Isolate ISIS603380</strain>
    </source>
</reference>
<dbReference type="Proteomes" id="UP000007646">
    <property type="component" value="Unassembled WGS sequence"/>
</dbReference>
<dbReference type="PROSITE" id="PS51144">
    <property type="entry name" value="ALPHA_CA_2"/>
    <property type="match status" value="1"/>
</dbReference>
<feature type="chain" id="PRO_5003456420" description="Alpha-carbonic anhydrase domain-containing protein" evidence="2">
    <location>
        <begin position="22"/>
        <end position="323"/>
    </location>
</feature>
<evidence type="ECO:0000313" key="4">
    <source>
        <dbReference type="Ensembl" id="ENSLAFP00000028826.1"/>
    </source>
</evidence>
<dbReference type="Pfam" id="PF00194">
    <property type="entry name" value="Carb_anhydrase"/>
    <property type="match status" value="1"/>
</dbReference>
<organism evidence="4 5">
    <name type="scientific">Loxodonta africana</name>
    <name type="common">African elephant</name>
    <dbReference type="NCBI Taxonomy" id="9785"/>
    <lineage>
        <taxon>Eukaryota</taxon>
        <taxon>Metazoa</taxon>
        <taxon>Chordata</taxon>
        <taxon>Craniata</taxon>
        <taxon>Vertebrata</taxon>
        <taxon>Euteleostomi</taxon>
        <taxon>Mammalia</taxon>
        <taxon>Eutheria</taxon>
        <taxon>Afrotheria</taxon>
        <taxon>Proboscidea</taxon>
        <taxon>Elephantidae</taxon>
        <taxon>Loxodonta</taxon>
    </lineage>
</organism>
<reference evidence="4 5" key="1">
    <citation type="submission" date="2009-06" db="EMBL/GenBank/DDBJ databases">
        <title>The Genome Sequence of Loxodonta africana (African elephant).</title>
        <authorList>
            <person name="Di Palma F."/>
            <person name="Heiman D."/>
            <person name="Young S."/>
            <person name="Johnson J."/>
            <person name="Lander E.S."/>
            <person name="Lindblad-Toh K."/>
        </authorList>
    </citation>
    <scope>NUCLEOTIDE SEQUENCE [LARGE SCALE GENOMIC DNA]</scope>
    <source>
        <strain evidence="4 5">Isolate ISIS603380</strain>
    </source>
</reference>
<dbReference type="eggNOG" id="KOG0382">
    <property type="taxonomic scope" value="Eukaryota"/>
</dbReference>
<dbReference type="GO" id="GO:0008270">
    <property type="term" value="F:zinc ion binding"/>
    <property type="evidence" value="ECO:0007669"/>
    <property type="project" value="InterPro"/>
</dbReference>
<dbReference type="Ensembl" id="ENSLAFT00000027652.1">
    <property type="protein sequence ID" value="ENSLAFP00000028826.1"/>
    <property type="gene ID" value="ENSLAFG00000029368.1"/>
</dbReference>
<dbReference type="SMART" id="SM01057">
    <property type="entry name" value="Carb_anhydrase"/>
    <property type="match status" value="1"/>
</dbReference>
<evidence type="ECO:0000313" key="5">
    <source>
        <dbReference type="Proteomes" id="UP000007646"/>
    </source>
</evidence>
<dbReference type="GeneTree" id="ENSGT00940000162972"/>
<proteinExistence type="inferred from homology"/>
<dbReference type="STRING" id="9785.ENSLAFP00000028826"/>
<dbReference type="AlphaFoldDB" id="G3ULW7"/>
<feature type="signal peptide" evidence="2">
    <location>
        <begin position="1"/>
        <end position="21"/>
    </location>
</feature>
<dbReference type="GO" id="GO:0004089">
    <property type="term" value="F:carbonate dehydratase activity"/>
    <property type="evidence" value="ECO:0007669"/>
    <property type="project" value="InterPro"/>
</dbReference>
<evidence type="ECO:0000256" key="1">
    <source>
        <dbReference type="ARBA" id="ARBA00010718"/>
    </source>
</evidence>
<evidence type="ECO:0000259" key="3">
    <source>
        <dbReference type="PROSITE" id="PS51144"/>
    </source>
</evidence>
<dbReference type="InterPro" id="IPR001148">
    <property type="entry name" value="CA_dom"/>
</dbReference>
<dbReference type="HOGENOM" id="CLU_039326_2_0_1"/>
<sequence>MWAAGFVLAVLAFLAVRLVAPEDELRDSAQPASSPSHWKEMAPACGGPAQSPINIDLRDPTLGPLIFQGYNSVPPGLWTLESDGHTVLLHVNTGLQSRLEMHGAGVPPPAYCAVQLHFHWGAPARAGSQHSLDGQRRSVDLHMHVVHISTCYRSLQEALGHPARGVGRAVGSEEQDADNANFLVLVSGLKNVSGRRLSAELASTFPLASVLPDAAGLARYYRYPGSLTIHGCQPAALWTVFYMTGLCPAPQVAQFQTVLQTWAPGLRPAPLTENFRLQQPLGDRWVTASPSASARAAARRPAGVRVLSAGLGPGAQPAAPAGP</sequence>
<dbReference type="InterPro" id="IPR036398">
    <property type="entry name" value="CA_dom_sf"/>
</dbReference>